<protein>
    <submittedName>
        <fullName evidence="1">Uncharacterized protein</fullName>
    </submittedName>
</protein>
<evidence type="ECO:0000313" key="1">
    <source>
        <dbReference type="EMBL" id="SBV91231.1"/>
    </source>
</evidence>
<name>A0A212IVJ2_9BACT</name>
<dbReference type="EMBL" id="FLUL01000001">
    <property type="protein sequence ID" value="SBV91231.1"/>
    <property type="molecule type" value="Genomic_DNA"/>
</dbReference>
<gene>
    <name evidence="1" type="ORF">KL86DYS2_10148</name>
</gene>
<dbReference type="AlphaFoldDB" id="A0A212IVJ2"/>
<proteinExistence type="predicted"/>
<organism evidence="1">
    <name type="scientific">uncultured Dysgonomonas sp</name>
    <dbReference type="NCBI Taxonomy" id="206096"/>
    <lineage>
        <taxon>Bacteria</taxon>
        <taxon>Pseudomonadati</taxon>
        <taxon>Bacteroidota</taxon>
        <taxon>Bacteroidia</taxon>
        <taxon>Bacteroidales</taxon>
        <taxon>Dysgonomonadaceae</taxon>
        <taxon>Dysgonomonas</taxon>
        <taxon>environmental samples</taxon>
    </lineage>
</organism>
<sequence>MCIFPSLNGSQKTPIEKMRIAKTRRTVSFFINFFAIYSKRVP</sequence>
<accession>A0A212IVJ2</accession>
<reference evidence="1" key="1">
    <citation type="submission" date="2016-04" db="EMBL/GenBank/DDBJ databases">
        <authorList>
            <person name="Evans L.H."/>
            <person name="Alamgir A."/>
            <person name="Owens N."/>
            <person name="Weber N.D."/>
            <person name="Virtaneva K."/>
            <person name="Barbian K."/>
            <person name="Babar A."/>
            <person name="Rosenke K."/>
        </authorList>
    </citation>
    <scope>NUCLEOTIDE SEQUENCE</scope>
    <source>
        <strain evidence="1">86-2</strain>
    </source>
</reference>